<dbReference type="PATRIC" id="fig|178901.16.peg.2941"/>
<dbReference type="EMBL" id="LVHD01000018">
    <property type="protein sequence ID" value="OAG76989.1"/>
    <property type="molecule type" value="Genomic_DNA"/>
</dbReference>
<dbReference type="Proteomes" id="UP000077349">
    <property type="component" value="Unassembled WGS sequence"/>
</dbReference>
<gene>
    <name evidence="1" type="ORF">Amal_02767</name>
</gene>
<proteinExistence type="predicted"/>
<sequence>MSDFQANGPFKVAHGHGQEPSATFSDYPEMNVGLTSKYLNTGKVDLRSVGAFGLEAAAAWKRLLFQGEAYEIVANKAIENTTQKLHLFRLVCSGQLYAGRKAPELEIQNGSFFFSNLCKKSELPLQWYRPYRGLSTLFRS</sequence>
<comment type="caution">
    <text evidence="1">The sequence shown here is derived from an EMBL/GenBank/DDBJ whole genome shotgun (WGS) entry which is preliminary data.</text>
</comment>
<reference evidence="1 2" key="1">
    <citation type="submission" date="2016-03" db="EMBL/GenBank/DDBJ databases">
        <title>Draft genome sequence of Acetobacter malorum CECT 7742, a strain isolated from strawberry vinegar.</title>
        <authorList>
            <person name="Sainz F."/>
            <person name="Mas A."/>
            <person name="Torija M.J."/>
        </authorList>
    </citation>
    <scope>NUCLEOTIDE SEQUENCE [LARGE SCALE GENOMIC DNA]</scope>
    <source>
        <strain evidence="1 2">CECT 7742</strain>
    </source>
</reference>
<protein>
    <submittedName>
        <fullName evidence="1">Putative polyphosphate-selective porin O</fullName>
    </submittedName>
</protein>
<evidence type="ECO:0000313" key="2">
    <source>
        <dbReference type="Proteomes" id="UP000077349"/>
    </source>
</evidence>
<name>A0A177G9S1_9PROT</name>
<dbReference type="AlphaFoldDB" id="A0A177G9S1"/>
<accession>A0A177G9S1</accession>
<evidence type="ECO:0000313" key="1">
    <source>
        <dbReference type="EMBL" id="OAG76989.1"/>
    </source>
</evidence>
<organism evidence="1 2">
    <name type="scientific">Acetobacter malorum</name>
    <dbReference type="NCBI Taxonomy" id="178901"/>
    <lineage>
        <taxon>Bacteria</taxon>
        <taxon>Pseudomonadati</taxon>
        <taxon>Pseudomonadota</taxon>
        <taxon>Alphaproteobacteria</taxon>
        <taxon>Acetobacterales</taxon>
        <taxon>Acetobacteraceae</taxon>
        <taxon>Acetobacter</taxon>
    </lineage>
</organism>